<dbReference type="GO" id="GO:0016301">
    <property type="term" value="F:kinase activity"/>
    <property type="evidence" value="ECO:0007669"/>
    <property type="project" value="UniProtKB-KW"/>
</dbReference>
<dbReference type="EC" id="2.7.13.3" evidence="3"/>
<dbReference type="PROSITE" id="PS50109">
    <property type="entry name" value="HIS_KIN"/>
    <property type="match status" value="1"/>
</dbReference>
<dbReference type="Gene3D" id="1.10.287.130">
    <property type="match status" value="1"/>
</dbReference>
<dbReference type="SMART" id="SM00387">
    <property type="entry name" value="HATPase_c"/>
    <property type="match status" value="1"/>
</dbReference>
<feature type="domain" description="HAMP" evidence="12">
    <location>
        <begin position="150"/>
        <end position="202"/>
    </location>
</feature>
<dbReference type="Pfam" id="PF02518">
    <property type="entry name" value="HATPase_c"/>
    <property type="match status" value="1"/>
</dbReference>
<dbReference type="SMART" id="SM00388">
    <property type="entry name" value="HisKA"/>
    <property type="match status" value="1"/>
</dbReference>
<evidence type="ECO:0000259" key="11">
    <source>
        <dbReference type="PROSITE" id="PS50109"/>
    </source>
</evidence>
<dbReference type="SMART" id="SM00304">
    <property type="entry name" value="HAMP"/>
    <property type="match status" value="1"/>
</dbReference>
<sequence>MRERLVAALVGLTVAMIAMYAVPRAYLLADQVERDEEVKVSRNATMLAALLVEREEAGNVIDEEYLTRFQLERGSIDYVSPTGEQVRVGEPGEAGTVLVEERELGNGGSLRLTRSDQVIRDRVSEALIPLVSVGLGLIVFSAIVGYLLARRLSRPFDELAAAAEQLAAADFDLELREYAVPEAEAIGSALRLASTQLDELLRREREFAANASHQLRTPITALRLTLEDLSMWPETPPAVADELTANIGELDRLSEAITDLLELSRGRRLAEAVELDLRDLVGRALGRWAPQLEEHDRPLVQDTPEPLVVHVAPGPVLQVLDVLIENACSHGQGRVTVGAHRLDAFVHLTVSDEGTTTVSNEVFNRGTQGADSTGHGLGLTIAAQLAASLGGRLSVADTDTTTFVLALPDRSQPS</sequence>
<protein>
    <recommendedName>
        <fullName evidence="3">histidine kinase</fullName>
        <ecNumber evidence="3">2.7.13.3</ecNumber>
    </recommendedName>
</protein>
<comment type="caution">
    <text evidence="13">The sequence shown here is derived from an EMBL/GenBank/DDBJ whole genome shotgun (WGS) entry which is preliminary data.</text>
</comment>
<feature type="domain" description="Histidine kinase" evidence="11">
    <location>
        <begin position="210"/>
        <end position="411"/>
    </location>
</feature>
<dbReference type="RefSeq" id="WP_193639334.1">
    <property type="nucleotide sequence ID" value="NZ_JADCSA010000022.1"/>
</dbReference>
<dbReference type="Gene3D" id="6.10.340.10">
    <property type="match status" value="1"/>
</dbReference>
<dbReference type="CDD" id="cd00082">
    <property type="entry name" value="HisKA"/>
    <property type="match status" value="1"/>
</dbReference>
<dbReference type="InterPro" id="IPR050428">
    <property type="entry name" value="TCS_sensor_his_kinase"/>
</dbReference>
<keyword evidence="9" id="KW-0902">Two-component regulatory system</keyword>
<dbReference type="PANTHER" id="PTHR45436">
    <property type="entry name" value="SENSOR HISTIDINE KINASE YKOH"/>
    <property type="match status" value="1"/>
</dbReference>
<dbReference type="InterPro" id="IPR036890">
    <property type="entry name" value="HATPase_C_sf"/>
</dbReference>
<dbReference type="InterPro" id="IPR003660">
    <property type="entry name" value="HAMP_dom"/>
</dbReference>
<dbReference type="EMBL" id="JADCSA010000022">
    <property type="protein sequence ID" value="MBE7326002.1"/>
    <property type="molecule type" value="Genomic_DNA"/>
</dbReference>
<keyword evidence="14" id="KW-1185">Reference proteome</keyword>
<dbReference type="InterPro" id="IPR003661">
    <property type="entry name" value="HisK_dim/P_dom"/>
</dbReference>
<dbReference type="PANTHER" id="PTHR45436:SF5">
    <property type="entry name" value="SENSOR HISTIDINE KINASE TRCS"/>
    <property type="match status" value="1"/>
</dbReference>
<evidence type="ECO:0000256" key="4">
    <source>
        <dbReference type="ARBA" id="ARBA00022553"/>
    </source>
</evidence>
<feature type="transmembrane region" description="Helical" evidence="10">
    <location>
        <begin position="126"/>
        <end position="149"/>
    </location>
</feature>
<organism evidence="13 14">
    <name type="scientific">Nocardioides malaquae</name>
    <dbReference type="NCBI Taxonomy" id="2773426"/>
    <lineage>
        <taxon>Bacteria</taxon>
        <taxon>Bacillati</taxon>
        <taxon>Actinomycetota</taxon>
        <taxon>Actinomycetes</taxon>
        <taxon>Propionibacteriales</taxon>
        <taxon>Nocardioidaceae</taxon>
        <taxon>Nocardioides</taxon>
    </lineage>
</organism>
<dbReference type="SUPFAM" id="SSF55874">
    <property type="entry name" value="ATPase domain of HSP90 chaperone/DNA topoisomerase II/histidine kinase"/>
    <property type="match status" value="1"/>
</dbReference>
<gene>
    <name evidence="13" type="ORF">IEQ44_15235</name>
</gene>
<evidence type="ECO:0000256" key="8">
    <source>
        <dbReference type="ARBA" id="ARBA00022989"/>
    </source>
</evidence>
<evidence type="ECO:0000256" key="7">
    <source>
        <dbReference type="ARBA" id="ARBA00022777"/>
    </source>
</evidence>
<dbReference type="Gene3D" id="3.30.565.10">
    <property type="entry name" value="Histidine kinase-like ATPase, C-terminal domain"/>
    <property type="match status" value="1"/>
</dbReference>
<dbReference type="InterPro" id="IPR003594">
    <property type="entry name" value="HATPase_dom"/>
</dbReference>
<proteinExistence type="predicted"/>
<evidence type="ECO:0000256" key="9">
    <source>
        <dbReference type="ARBA" id="ARBA00023012"/>
    </source>
</evidence>
<dbReference type="Pfam" id="PF00512">
    <property type="entry name" value="HisKA"/>
    <property type="match status" value="1"/>
</dbReference>
<evidence type="ECO:0000256" key="5">
    <source>
        <dbReference type="ARBA" id="ARBA00022679"/>
    </source>
</evidence>
<dbReference type="InterPro" id="IPR036097">
    <property type="entry name" value="HisK_dim/P_sf"/>
</dbReference>
<accession>A0ABR9RWN9</accession>
<keyword evidence="10" id="KW-0472">Membrane</keyword>
<keyword evidence="8 10" id="KW-1133">Transmembrane helix</keyword>
<keyword evidence="4" id="KW-0597">Phosphoprotein</keyword>
<comment type="subcellular location">
    <subcellularLocation>
        <location evidence="2">Cell membrane</location>
    </subcellularLocation>
</comment>
<evidence type="ECO:0000313" key="13">
    <source>
        <dbReference type="EMBL" id="MBE7326002.1"/>
    </source>
</evidence>
<evidence type="ECO:0000256" key="6">
    <source>
        <dbReference type="ARBA" id="ARBA00022692"/>
    </source>
</evidence>
<dbReference type="PROSITE" id="PS50885">
    <property type="entry name" value="HAMP"/>
    <property type="match status" value="1"/>
</dbReference>
<evidence type="ECO:0000256" key="1">
    <source>
        <dbReference type="ARBA" id="ARBA00000085"/>
    </source>
</evidence>
<reference evidence="13 14" key="1">
    <citation type="submission" date="2020-10" db="EMBL/GenBank/DDBJ databases">
        <title>Nocardioides sp. isolated from sludge.</title>
        <authorList>
            <person name="Zhang X."/>
        </authorList>
    </citation>
    <scope>NUCLEOTIDE SEQUENCE [LARGE SCALE GENOMIC DNA]</scope>
    <source>
        <strain evidence="13 14">Y6</strain>
    </source>
</reference>
<keyword evidence="7 13" id="KW-0418">Kinase</keyword>
<dbReference type="Proteomes" id="UP000756387">
    <property type="component" value="Unassembled WGS sequence"/>
</dbReference>
<keyword evidence="6 10" id="KW-0812">Transmembrane</keyword>
<evidence type="ECO:0000256" key="10">
    <source>
        <dbReference type="SAM" id="Phobius"/>
    </source>
</evidence>
<dbReference type="Pfam" id="PF00672">
    <property type="entry name" value="HAMP"/>
    <property type="match status" value="1"/>
</dbReference>
<keyword evidence="5" id="KW-0808">Transferase</keyword>
<evidence type="ECO:0000313" key="14">
    <source>
        <dbReference type="Proteomes" id="UP000756387"/>
    </source>
</evidence>
<evidence type="ECO:0000256" key="2">
    <source>
        <dbReference type="ARBA" id="ARBA00004236"/>
    </source>
</evidence>
<dbReference type="InterPro" id="IPR005467">
    <property type="entry name" value="His_kinase_dom"/>
</dbReference>
<name>A0ABR9RWN9_9ACTN</name>
<comment type="catalytic activity">
    <reaction evidence="1">
        <text>ATP + protein L-histidine = ADP + protein N-phospho-L-histidine.</text>
        <dbReference type="EC" id="2.7.13.3"/>
    </reaction>
</comment>
<evidence type="ECO:0000259" key="12">
    <source>
        <dbReference type="PROSITE" id="PS50885"/>
    </source>
</evidence>
<evidence type="ECO:0000256" key="3">
    <source>
        <dbReference type="ARBA" id="ARBA00012438"/>
    </source>
</evidence>
<dbReference type="SUPFAM" id="SSF47384">
    <property type="entry name" value="Homodimeric domain of signal transducing histidine kinase"/>
    <property type="match status" value="1"/>
</dbReference>